<evidence type="ECO:0000256" key="3">
    <source>
        <dbReference type="ARBA" id="ARBA00022499"/>
    </source>
</evidence>
<sequence>MTIAAFHYALHRHLKLRDQEKLVAHILNGHIPEGNLTLGDLHTVYGTNRVLLIHYFVDSTSQG</sequence>
<evidence type="ECO:0000256" key="5">
    <source>
        <dbReference type="ARBA" id="ARBA00023006"/>
    </source>
</evidence>
<dbReference type="InterPro" id="IPR029071">
    <property type="entry name" value="Ubiquitin-like_domsf"/>
</dbReference>
<comment type="caution">
    <text evidence="7">The sequence shown here is derived from an EMBL/GenBank/DDBJ whole genome shotgun (WGS) entry which is preliminary data.</text>
</comment>
<protein>
    <recommendedName>
        <fullName evidence="2">Ubiquitin-like protein ATG12</fullName>
    </recommendedName>
    <alternativeName>
        <fullName evidence="6">Autophagy-related protein 12</fullName>
    </alternativeName>
</protein>
<evidence type="ECO:0000313" key="7">
    <source>
        <dbReference type="EMBL" id="RSH83009.1"/>
    </source>
</evidence>
<dbReference type="Pfam" id="PF04110">
    <property type="entry name" value="APG12"/>
    <property type="match status" value="1"/>
</dbReference>
<evidence type="ECO:0000313" key="8">
    <source>
        <dbReference type="Proteomes" id="UP000279259"/>
    </source>
</evidence>
<accession>A0A427XVV9</accession>
<evidence type="ECO:0000256" key="6">
    <source>
        <dbReference type="ARBA" id="ARBA00029824"/>
    </source>
</evidence>
<evidence type="ECO:0000256" key="4">
    <source>
        <dbReference type="ARBA" id="ARBA00022786"/>
    </source>
</evidence>
<comment type="similarity">
    <text evidence="1">Belongs to the ATG12 family.</text>
</comment>
<keyword evidence="8" id="KW-1185">Reference proteome</keyword>
<keyword evidence="5" id="KW-0072">Autophagy</keyword>
<proteinExistence type="inferred from homology"/>
<keyword evidence="4" id="KW-0833">Ubl conjugation pathway</keyword>
<dbReference type="AlphaFoldDB" id="A0A427XVV9"/>
<dbReference type="Gene3D" id="3.10.20.90">
    <property type="entry name" value="Phosphatidylinositol 3-kinase Catalytic Subunit, Chain A, domain 1"/>
    <property type="match status" value="1"/>
</dbReference>
<dbReference type="GO" id="GO:0000045">
    <property type="term" value="P:autophagosome assembly"/>
    <property type="evidence" value="ECO:0007669"/>
    <property type="project" value="InterPro"/>
</dbReference>
<dbReference type="InterPro" id="IPR007242">
    <property type="entry name" value="Atg12"/>
</dbReference>
<evidence type="ECO:0000256" key="2">
    <source>
        <dbReference type="ARBA" id="ARBA00015875"/>
    </source>
</evidence>
<gene>
    <name evidence="7" type="ORF">EHS25_005719</name>
</gene>
<organism evidence="7 8">
    <name type="scientific">Saitozyma podzolica</name>
    <dbReference type="NCBI Taxonomy" id="1890683"/>
    <lineage>
        <taxon>Eukaryota</taxon>
        <taxon>Fungi</taxon>
        <taxon>Dikarya</taxon>
        <taxon>Basidiomycota</taxon>
        <taxon>Agaricomycotina</taxon>
        <taxon>Tremellomycetes</taxon>
        <taxon>Tremellales</taxon>
        <taxon>Trimorphomycetaceae</taxon>
        <taxon>Saitozyma</taxon>
    </lineage>
</organism>
<dbReference type="GO" id="GO:0005737">
    <property type="term" value="C:cytoplasm"/>
    <property type="evidence" value="ECO:0007669"/>
    <property type="project" value="InterPro"/>
</dbReference>
<evidence type="ECO:0000256" key="1">
    <source>
        <dbReference type="ARBA" id="ARBA00007778"/>
    </source>
</evidence>
<dbReference type="EMBL" id="RSCD01000025">
    <property type="protein sequence ID" value="RSH83009.1"/>
    <property type="molecule type" value="Genomic_DNA"/>
</dbReference>
<dbReference type="SUPFAM" id="SSF54236">
    <property type="entry name" value="Ubiquitin-like"/>
    <property type="match status" value="1"/>
</dbReference>
<name>A0A427XVV9_9TREE</name>
<dbReference type="Proteomes" id="UP000279259">
    <property type="component" value="Unassembled WGS sequence"/>
</dbReference>
<keyword evidence="3" id="KW-1017">Isopeptide bond</keyword>
<reference evidence="7 8" key="1">
    <citation type="submission" date="2018-11" db="EMBL/GenBank/DDBJ databases">
        <title>Genome sequence of Saitozyma podzolica DSM 27192.</title>
        <authorList>
            <person name="Aliyu H."/>
            <person name="Gorte O."/>
            <person name="Ochsenreither K."/>
        </authorList>
    </citation>
    <scope>NUCLEOTIDE SEQUENCE [LARGE SCALE GENOMIC DNA]</scope>
    <source>
        <strain evidence="7 8">DSM 27192</strain>
    </source>
</reference>